<name>A0AAD4QM47_9AGAM</name>
<comment type="caution">
    <text evidence="3">The sequence shown here is derived from an EMBL/GenBank/DDBJ whole genome shotgun (WGS) entry which is preliminary data.</text>
</comment>
<accession>A0AAD4QM47</accession>
<dbReference type="Proteomes" id="UP001203297">
    <property type="component" value="Unassembled WGS sequence"/>
</dbReference>
<sequence>MSSSRSSSIRGSGGGGVPPTTPVLSPVGLDAVRVLVRVTISFDPGAPHMGTVPLPFLQQPQHSLPTPPVSPERPRYTVLSELLVYTGHRPAKLNFNVVQPPSAACLHPSCNPNMMNEPAISTRAPCLVLEIPGISGGSFYASNAHGHAVTVREVLYAVHAKMSERSGQTEYHQLPSEQHRRAASASFAQRNRVTPDPAGLRRFDLLGGLTTFAGLQRAANGADVWIVRFI</sequence>
<evidence type="ECO:0000256" key="1">
    <source>
        <dbReference type="SAM" id="MobiDB-lite"/>
    </source>
</evidence>
<feature type="domain" description="DUF6699" evidence="2">
    <location>
        <begin position="93"/>
        <end position="220"/>
    </location>
</feature>
<feature type="compositionally biased region" description="Low complexity" evidence="1">
    <location>
        <begin position="1"/>
        <end position="10"/>
    </location>
</feature>
<evidence type="ECO:0000313" key="3">
    <source>
        <dbReference type="EMBL" id="KAI0297803.1"/>
    </source>
</evidence>
<proteinExistence type="predicted"/>
<dbReference type="Pfam" id="PF20415">
    <property type="entry name" value="DUF6699"/>
    <property type="match status" value="1"/>
</dbReference>
<gene>
    <name evidence="3" type="ORF">B0F90DRAFT_1669328</name>
</gene>
<dbReference type="AlphaFoldDB" id="A0AAD4QM47"/>
<reference evidence="3" key="1">
    <citation type="journal article" date="2022" name="New Phytol.">
        <title>Evolutionary transition to the ectomycorrhizal habit in the genomes of a hyperdiverse lineage of mushroom-forming fungi.</title>
        <authorList>
            <person name="Looney B."/>
            <person name="Miyauchi S."/>
            <person name="Morin E."/>
            <person name="Drula E."/>
            <person name="Courty P.E."/>
            <person name="Kohler A."/>
            <person name="Kuo A."/>
            <person name="LaButti K."/>
            <person name="Pangilinan J."/>
            <person name="Lipzen A."/>
            <person name="Riley R."/>
            <person name="Andreopoulos W."/>
            <person name="He G."/>
            <person name="Johnson J."/>
            <person name="Nolan M."/>
            <person name="Tritt A."/>
            <person name="Barry K.W."/>
            <person name="Grigoriev I.V."/>
            <person name="Nagy L.G."/>
            <person name="Hibbett D."/>
            <person name="Henrissat B."/>
            <person name="Matheny P.B."/>
            <person name="Labbe J."/>
            <person name="Martin F.M."/>
        </authorList>
    </citation>
    <scope>NUCLEOTIDE SEQUENCE</scope>
    <source>
        <strain evidence="3">BPL690</strain>
    </source>
</reference>
<protein>
    <recommendedName>
        <fullName evidence="2">DUF6699 domain-containing protein</fullName>
    </recommendedName>
</protein>
<feature type="region of interest" description="Disordered" evidence="1">
    <location>
        <begin position="167"/>
        <end position="191"/>
    </location>
</feature>
<dbReference type="InterPro" id="IPR046522">
    <property type="entry name" value="DUF6699"/>
</dbReference>
<keyword evidence="4" id="KW-1185">Reference proteome</keyword>
<evidence type="ECO:0000259" key="2">
    <source>
        <dbReference type="Pfam" id="PF20415"/>
    </source>
</evidence>
<evidence type="ECO:0000313" key="4">
    <source>
        <dbReference type="Proteomes" id="UP001203297"/>
    </source>
</evidence>
<organism evidence="3 4">
    <name type="scientific">Multifurca ochricompacta</name>
    <dbReference type="NCBI Taxonomy" id="376703"/>
    <lineage>
        <taxon>Eukaryota</taxon>
        <taxon>Fungi</taxon>
        <taxon>Dikarya</taxon>
        <taxon>Basidiomycota</taxon>
        <taxon>Agaricomycotina</taxon>
        <taxon>Agaricomycetes</taxon>
        <taxon>Russulales</taxon>
        <taxon>Russulaceae</taxon>
        <taxon>Multifurca</taxon>
    </lineage>
</organism>
<dbReference type="EMBL" id="WTXG01000034">
    <property type="protein sequence ID" value="KAI0297803.1"/>
    <property type="molecule type" value="Genomic_DNA"/>
</dbReference>
<feature type="region of interest" description="Disordered" evidence="1">
    <location>
        <begin position="1"/>
        <end position="23"/>
    </location>
</feature>